<dbReference type="Proteomes" id="UP001500523">
    <property type="component" value="Unassembled WGS sequence"/>
</dbReference>
<sequence length="179" mass="18930">MNRNAQYLYLVAAMLAFAPAAADAALVTRTTTTTTPIAISNIATTINFADLIDADQLVSISAGSVNSFEGGSFSISVNYSSGSTVQIFSNVFAHNEPYRLTSVPTITFTPGTVTGLTFQTFIDRVPVPPTGTLPTGTVFTFRTVTAVPEPVTWTAMVVGFGLIGSTLRVRRRRSAVVAV</sequence>
<dbReference type="RefSeq" id="WP_344694006.1">
    <property type="nucleotide sequence ID" value="NZ_BAABBF010000006.1"/>
</dbReference>
<reference evidence="3" key="1">
    <citation type="journal article" date="2019" name="Int. J. Syst. Evol. Microbiol.">
        <title>The Global Catalogue of Microorganisms (GCM) 10K type strain sequencing project: providing services to taxonomists for standard genome sequencing and annotation.</title>
        <authorList>
            <consortium name="The Broad Institute Genomics Platform"/>
            <consortium name="The Broad Institute Genome Sequencing Center for Infectious Disease"/>
            <person name="Wu L."/>
            <person name="Ma J."/>
        </authorList>
    </citation>
    <scope>NUCLEOTIDE SEQUENCE [LARGE SCALE GENOMIC DNA]</scope>
    <source>
        <strain evidence="3">JCM 17498</strain>
    </source>
</reference>
<dbReference type="EMBL" id="BAABBF010000006">
    <property type="protein sequence ID" value="GAA3717868.1"/>
    <property type="molecule type" value="Genomic_DNA"/>
</dbReference>
<keyword evidence="3" id="KW-1185">Reference proteome</keyword>
<dbReference type="NCBIfam" id="NF035944">
    <property type="entry name" value="PEPxxWA-CTERM"/>
    <property type="match status" value="1"/>
</dbReference>
<keyword evidence="1" id="KW-0732">Signal</keyword>
<comment type="caution">
    <text evidence="2">The sequence shown here is derived from an EMBL/GenBank/DDBJ whole genome shotgun (WGS) entry which is preliminary data.</text>
</comment>
<organism evidence="2 3">
    <name type="scientific">Sphingomonas cynarae</name>
    <dbReference type="NCBI Taxonomy" id="930197"/>
    <lineage>
        <taxon>Bacteria</taxon>
        <taxon>Pseudomonadati</taxon>
        <taxon>Pseudomonadota</taxon>
        <taxon>Alphaproteobacteria</taxon>
        <taxon>Sphingomonadales</taxon>
        <taxon>Sphingomonadaceae</taxon>
        <taxon>Sphingomonas</taxon>
    </lineage>
</organism>
<feature type="signal peptide" evidence="1">
    <location>
        <begin position="1"/>
        <end position="24"/>
    </location>
</feature>
<evidence type="ECO:0000313" key="2">
    <source>
        <dbReference type="EMBL" id="GAA3717868.1"/>
    </source>
</evidence>
<feature type="chain" id="PRO_5046375185" description="PEP-CTERM protein-sorting domain-containing protein" evidence="1">
    <location>
        <begin position="25"/>
        <end position="179"/>
    </location>
</feature>
<accession>A0ABP7EG28</accession>
<gene>
    <name evidence="2" type="ORF">GCM10022268_27880</name>
</gene>
<evidence type="ECO:0000256" key="1">
    <source>
        <dbReference type="SAM" id="SignalP"/>
    </source>
</evidence>
<protein>
    <recommendedName>
        <fullName evidence="4">PEP-CTERM protein-sorting domain-containing protein</fullName>
    </recommendedName>
</protein>
<evidence type="ECO:0000313" key="3">
    <source>
        <dbReference type="Proteomes" id="UP001500523"/>
    </source>
</evidence>
<proteinExistence type="predicted"/>
<evidence type="ECO:0008006" key="4">
    <source>
        <dbReference type="Google" id="ProtNLM"/>
    </source>
</evidence>
<name>A0ABP7EG28_9SPHN</name>